<keyword evidence="4 9" id="KW-0812">Transmembrane</keyword>
<dbReference type="InterPro" id="IPR018108">
    <property type="entry name" value="MCP_transmembrane"/>
</dbReference>
<keyword evidence="12" id="KW-1185">Reference proteome</keyword>
<dbReference type="PANTHER" id="PTHR45624:SF12">
    <property type="entry name" value="MITOCHONDRIAL ORNITHINE TRANSPORTER 1"/>
    <property type="match status" value="1"/>
</dbReference>
<evidence type="ECO:0000256" key="3">
    <source>
        <dbReference type="ARBA" id="ARBA00022448"/>
    </source>
</evidence>
<dbReference type="PANTHER" id="PTHR45624">
    <property type="entry name" value="MITOCHONDRIAL BASIC AMINO ACIDS TRANSPORTER-RELATED"/>
    <property type="match status" value="1"/>
</dbReference>
<evidence type="ECO:0000256" key="8">
    <source>
        <dbReference type="ARBA" id="ARBA00023136"/>
    </source>
</evidence>
<feature type="repeat" description="Solcar" evidence="9">
    <location>
        <begin position="8"/>
        <end position="94"/>
    </location>
</feature>
<protein>
    <recommendedName>
        <fullName evidence="13">Mitochondrial carrier protein</fullName>
    </recommendedName>
</protein>
<name>A0A7R9M790_9ACAR</name>
<organism evidence="11">
    <name type="scientific">Oppiella nova</name>
    <dbReference type="NCBI Taxonomy" id="334625"/>
    <lineage>
        <taxon>Eukaryota</taxon>
        <taxon>Metazoa</taxon>
        <taxon>Ecdysozoa</taxon>
        <taxon>Arthropoda</taxon>
        <taxon>Chelicerata</taxon>
        <taxon>Arachnida</taxon>
        <taxon>Acari</taxon>
        <taxon>Acariformes</taxon>
        <taxon>Sarcoptiformes</taxon>
        <taxon>Oribatida</taxon>
        <taxon>Brachypylina</taxon>
        <taxon>Oppioidea</taxon>
        <taxon>Oppiidae</taxon>
        <taxon>Oppiella</taxon>
    </lineage>
</organism>
<evidence type="ECO:0000313" key="11">
    <source>
        <dbReference type="EMBL" id="CAD7654861.1"/>
    </source>
</evidence>
<evidence type="ECO:0000256" key="10">
    <source>
        <dbReference type="RuleBase" id="RU000488"/>
    </source>
</evidence>
<dbReference type="GO" id="GO:0000064">
    <property type="term" value="F:L-ornithine transmembrane transporter activity"/>
    <property type="evidence" value="ECO:0007669"/>
    <property type="project" value="TreeGrafter"/>
</dbReference>
<dbReference type="Proteomes" id="UP000728032">
    <property type="component" value="Unassembled WGS sequence"/>
</dbReference>
<dbReference type="EMBL" id="CAJPVJ010008635">
    <property type="protein sequence ID" value="CAG2172048.1"/>
    <property type="molecule type" value="Genomic_DNA"/>
</dbReference>
<dbReference type="PROSITE" id="PS50920">
    <property type="entry name" value="SOLCAR"/>
    <property type="match status" value="1"/>
</dbReference>
<evidence type="ECO:0008006" key="13">
    <source>
        <dbReference type="Google" id="ProtNLM"/>
    </source>
</evidence>
<reference evidence="11" key="1">
    <citation type="submission" date="2020-11" db="EMBL/GenBank/DDBJ databases">
        <authorList>
            <person name="Tran Van P."/>
        </authorList>
    </citation>
    <scope>NUCLEOTIDE SEQUENCE</scope>
</reference>
<comment type="subcellular location">
    <subcellularLocation>
        <location evidence="1">Mitochondrion membrane</location>
        <topology evidence="1">Multi-pass membrane protein</topology>
    </subcellularLocation>
</comment>
<accession>A0A7R9M790</accession>
<evidence type="ECO:0000256" key="7">
    <source>
        <dbReference type="ARBA" id="ARBA00023128"/>
    </source>
</evidence>
<evidence type="ECO:0000256" key="1">
    <source>
        <dbReference type="ARBA" id="ARBA00004225"/>
    </source>
</evidence>
<dbReference type="InterPro" id="IPR050567">
    <property type="entry name" value="Mitochondrial_Carrier"/>
</dbReference>
<proteinExistence type="inferred from homology"/>
<keyword evidence="6" id="KW-1133">Transmembrane helix</keyword>
<dbReference type="InterPro" id="IPR023395">
    <property type="entry name" value="MCP_dom_sf"/>
</dbReference>
<dbReference type="EMBL" id="OC923460">
    <property type="protein sequence ID" value="CAD7654861.1"/>
    <property type="molecule type" value="Genomic_DNA"/>
</dbReference>
<evidence type="ECO:0000256" key="5">
    <source>
        <dbReference type="ARBA" id="ARBA00022737"/>
    </source>
</evidence>
<dbReference type="OrthoDB" id="409586at2759"/>
<keyword evidence="5" id="KW-0677">Repeat</keyword>
<comment type="similarity">
    <text evidence="2 10">Belongs to the mitochondrial carrier (TC 2.A.29) family.</text>
</comment>
<evidence type="ECO:0000256" key="4">
    <source>
        <dbReference type="ARBA" id="ARBA00022692"/>
    </source>
</evidence>
<keyword evidence="8 9" id="KW-0472">Membrane</keyword>
<dbReference type="GO" id="GO:1990575">
    <property type="term" value="P:mitochondrial L-ornithine transmembrane transport"/>
    <property type="evidence" value="ECO:0007669"/>
    <property type="project" value="TreeGrafter"/>
</dbReference>
<evidence type="ECO:0000256" key="2">
    <source>
        <dbReference type="ARBA" id="ARBA00006375"/>
    </source>
</evidence>
<evidence type="ECO:0000256" key="9">
    <source>
        <dbReference type="PROSITE-ProRule" id="PRU00282"/>
    </source>
</evidence>
<keyword evidence="7" id="KW-0496">Mitochondrion</keyword>
<dbReference type="GO" id="GO:0031966">
    <property type="term" value="C:mitochondrial membrane"/>
    <property type="evidence" value="ECO:0007669"/>
    <property type="project" value="UniProtKB-SubCell"/>
</dbReference>
<dbReference type="Pfam" id="PF00153">
    <property type="entry name" value="Mito_carr"/>
    <property type="match status" value="1"/>
</dbReference>
<dbReference type="AlphaFoldDB" id="A0A7R9M790"/>
<dbReference type="Gene3D" id="1.50.40.10">
    <property type="entry name" value="Mitochondrial carrier domain"/>
    <property type="match status" value="1"/>
</dbReference>
<sequence>MSSSGSTKRQLVNGSIELTAGGAVSNIMVGHPLDTLKVKMQTYPQLYRNSFDCFKQTVVKDGWSGLYAGLRPALISDISEKSVLFFAYDLCQQSICDMRQTQECTTFDKALSASAYLVL</sequence>
<gene>
    <name evidence="11" type="ORF">ONB1V03_LOCUS11506</name>
</gene>
<dbReference type="SUPFAM" id="SSF103506">
    <property type="entry name" value="Mitochondrial carrier"/>
    <property type="match status" value="1"/>
</dbReference>
<evidence type="ECO:0000256" key="6">
    <source>
        <dbReference type="ARBA" id="ARBA00022989"/>
    </source>
</evidence>
<keyword evidence="3 10" id="KW-0813">Transport</keyword>
<evidence type="ECO:0000313" key="12">
    <source>
        <dbReference type="Proteomes" id="UP000728032"/>
    </source>
</evidence>